<dbReference type="Gene3D" id="3.20.70.20">
    <property type="match status" value="2"/>
</dbReference>
<accession>A0A382CZ60</accession>
<gene>
    <name evidence="6" type="ORF">METZ01_LOCUS184199</name>
</gene>
<feature type="non-terminal residue" evidence="6">
    <location>
        <position position="1"/>
    </location>
</feature>
<evidence type="ECO:0000256" key="3">
    <source>
        <dbReference type="ARBA" id="ARBA00023002"/>
    </source>
</evidence>
<evidence type="ECO:0000256" key="4">
    <source>
        <dbReference type="ARBA" id="ARBA00023285"/>
    </source>
</evidence>
<dbReference type="Gene3D" id="3.90.1390.10">
    <property type="entry name" value="b-12 dependent (class ii) ribonucleotide reductase, chain A, domain 3"/>
    <property type="match status" value="1"/>
</dbReference>
<evidence type="ECO:0000256" key="1">
    <source>
        <dbReference type="ARBA" id="ARBA00001922"/>
    </source>
</evidence>
<feature type="domain" description="B12-dependent ribonucleotide reductase insertion" evidence="5">
    <location>
        <begin position="97"/>
        <end position="158"/>
    </location>
</feature>
<organism evidence="6">
    <name type="scientific">marine metagenome</name>
    <dbReference type="NCBI Taxonomy" id="408172"/>
    <lineage>
        <taxon>unclassified sequences</taxon>
        <taxon>metagenomes</taxon>
        <taxon>ecological metagenomes</taxon>
    </lineage>
</organism>
<dbReference type="PANTHER" id="PTHR43371">
    <property type="entry name" value="VITAMIN B12-DEPENDENT RIBONUCLEOTIDE REDUCTASE"/>
    <property type="match status" value="1"/>
</dbReference>
<protein>
    <recommendedName>
        <fullName evidence="5">B12-dependent ribonucleotide reductase insertion domain-containing protein</fullName>
    </recommendedName>
</protein>
<evidence type="ECO:0000256" key="2">
    <source>
        <dbReference type="ARBA" id="ARBA00022628"/>
    </source>
</evidence>
<comment type="cofactor">
    <cofactor evidence="1">
        <name>adenosylcob(III)alamin</name>
        <dbReference type="ChEBI" id="CHEBI:18408"/>
    </cofactor>
</comment>
<name>A0A382CZ60_9ZZZZ</name>
<keyword evidence="3" id="KW-0560">Oxidoreductase</keyword>
<dbReference type="EMBL" id="UINC01036810">
    <property type="protein sequence ID" value="SVB31345.1"/>
    <property type="molecule type" value="Genomic_DNA"/>
</dbReference>
<sequence length="584" mass="65898">FLISENKDIPEKTIAKTRKYLLEFSVMPSMRFLWAAGGAAKRDNTTIYNCAFAKINCIEAFSECLFILMCGTGFGFSVEEEEVEKLPAIPAIRSGQDIEKVLIDDSKEGWADSVHELMTSLYEGQNIYFDYSDIRPEGARLAVMGGRASGPQPLVKLHDFIRETMHNAQGRKLTSLEAHDICNQIAEIVVVGGVRRSSQISLSDLESDSMRHAKDWPYPIKRAMANNSAIYKEKPSAAEFLKEWGSLALSGTGERGIFNLSAAQSKAPSRRYAPLIQGTNPCGEIMLRDMQFCNLTEVVVRPDDDLDSLLDKVECATWLGVIQSTFTDFPYLRKEWKKNCDVERLLGVSLTGQMDNPTLMNSEALKALKSRVLRISRKASSLLGVNMPAATTCVKPSGTVSQLVDSASGVHPRWSDYYIRRYRIAARDPLFKMLKEQGVPCKPENGQTKRKASTWVLSFPVKAPEGCVKRTDVTALEQLKHYKNLQHNWCEHNASMTVYVRDEEWFEVGNWVYQNWDIINGVSFLPYDSGLYKQAPYEEIDQRTYESFIKKVPIIDYSQLSKFEMEDNTQGKAEYACVGDKCDI</sequence>
<keyword evidence="4" id="KW-0170">Cobalt</keyword>
<dbReference type="GO" id="GO:0004748">
    <property type="term" value="F:ribonucleoside-diphosphate reductase activity, thioredoxin disulfide as acceptor"/>
    <property type="evidence" value="ECO:0007669"/>
    <property type="project" value="TreeGrafter"/>
</dbReference>
<dbReference type="PANTHER" id="PTHR43371:SF1">
    <property type="entry name" value="RIBONUCLEOSIDE-DIPHOSPHATE REDUCTASE"/>
    <property type="match status" value="1"/>
</dbReference>
<reference evidence="6" key="1">
    <citation type="submission" date="2018-05" db="EMBL/GenBank/DDBJ databases">
        <authorList>
            <person name="Lanie J.A."/>
            <person name="Ng W.-L."/>
            <person name="Kazmierczak K.M."/>
            <person name="Andrzejewski T.M."/>
            <person name="Davidsen T.M."/>
            <person name="Wayne K.J."/>
            <person name="Tettelin H."/>
            <person name="Glass J.I."/>
            <person name="Rusch D."/>
            <person name="Podicherti R."/>
            <person name="Tsui H.-C.T."/>
            <person name="Winkler M.E."/>
        </authorList>
    </citation>
    <scope>NUCLEOTIDE SEQUENCE</scope>
</reference>
<keyword evidence="2" id="KW-0846">Cobalamin</keyword>
<dbReference type="AlphaFoldDB" id="A0A382CZ60"/>
<dbReference type="InterPro" id="IPR050862">
    <property type="entry name" value="RdRp_reductase_class-2"/>
</dbReference>
<evidence type="ECO:0000259" key="5">
    <source>
        <dbReference type="Pfam" id="PF21995"/>
    </source>
</evidence>
<proteinExistence type="predicted"/>
<dbReference type="GO" id="GO:0031419">
    <property type="term" value="F:cobalamin binding"/>
    <property type="evidence" value="ECO:0007669"/>
    <property type="project" value="UniProtKB-KW"/>
</dbReference>
<dbReference type="InterPro" id="IPR054158">
    <property type="entry name" value="RNR-II_ins_dom"/>
</dbReference>
<evidence type="ECO:0000313" key="6">
    <source>
        <dbReference type="EMBL" id="SVB31345.1"/>
    </source>
</evidence>
<dbReference type="SUPFAM" id="SSF51998">
    <property type="entry name" value="PFL-like glycyl radical enzymes"/>
    <property type="match status" value="1"/>
</dbReference>
<dbReference type="Pfam" id="PF21995">
    <property type="entry name" value="RNR-II_ins_dom"/>
    <property type="match status" value="1"/>
</dbReference>